<reference evidence="3" key="1">
    <citation type="journal article" date="2015" name="Nature">
        <title>Complex archaea that bridge the gap between prokaryotes and eukaryotes.</title>
        <authorList>
            <person name="Spang A."/>
            <person name="Saw J.H."/>
            <person name="Jorgensen S.L."/>
            <person name="Zaremba-Niedzwiedzka K."/>
            <person name="Martijn J."/>
            <person name="Lind A.E."/>
            <person name="van Eijk R."/>
            <person name="Schleper C."/>
            <person name="Guy L."/>
            <person name="Ettema T.J."/>
        </authorList>
    </citation>
    <scope>NUCLEOTIDE SEQUENCE</scope>
</reference>
<dbReference type="InterPro" id="IPR032816">
    <property type="entry name" value="VTT_dom"/>
</dbReference>
<feature type="transmembrane region" description="Helical" evidence="1">
    <location>
        <begin position="51"/>
        <end position="79"/>
    </location>
</feature>
<feature type="transmembrane region" description="Helical" evidence="1">
    <location>
        <begin position="232"/>
        <end position="254"/>
    </location>
</feature>
<feature type="transmembrane region" description="Helical" evidence="1">
    <location>
        <begin position="166"/>
        <end position="186"/>
    </location>
</feature>
<sequence>MSVSKKFTIVFITFFLIVLLYLFLFIFVPSIQMAIVQTRHIFSSLTQGSNYIWALLISFFICFLGTASIGFPIPFPIVLFSLSNSIIGRFLDMGYQINQILQFSTFWLEILSLTIAGGLGSALGEFTGYIIGYSAKNISKKKNSDIINNMDGFGKLILENKKRTPLYIFIFALTPLPDDILFLPLGMIKYPFWKCFIPGWLGKNFTTFFYCCWPIFVALGITSSGVNMGDNLSIIIEAILLLGTIVVMFLIMTFDWTKFIEKRNPKKEK</sequence>
<feature type="transmembrane region" description="Helical" evidence="1">
    <location>
        <begin position="207"/>
        <end position="226"/>
    </location>
</feature>
<dbReference type="Pfam" id="PF09335">
    <property type="entry name" value="VTT_dom"/>
    <property type="match status" value="1"/>
</dbReference>
<evidence type="ECO:0000259" key="2">
    <source>
        <dbReference type="Pfam" id="PF09335"/>
    </source>
</evidence>
<evidence type="ECO:0000256" key="1">
    <source>
        <dbReference type="SAM" id="Phobius"/>
    </source>
</evidence>
<keyword evidence="1" id="KW-0472">Membrane</keyword>
<dbReference type="AlphaFoldDB" id="A0A0F9SVS5"/>
<gene>
    <name evidence="3" type="ORF">LCGC14_0404900</name>
</gene>
<keyword evidence="1" id="KW-0812">Transmembrane</keyword>
<comment type="caution">
    <text evidence="3">The sequence shown here is derived from an EMBL/GenBank/DDBJ whole genome shotgun (WGS) entry which is preliminary data.</text>
</comment>
<dbReference type="EMBL" id="LAZR01000351">
    <property type="protein sequence ID" value="KKN73055.1"/>
    <property type="molecule type" value="Genomic_DNA"/>
</dbReference>
<protein>
    <recommendedName>
        <fullName evidence="2">VTT domain-containing protein</fullName>
    </recommendedName>
</protein>
<accession>A0A0F9SVS5</accession>
<evidence type="ECO:0000313" key="3">
    <source>
        <dbReference type="EMBL" id="KKN73055.1"/>
    </source>
</evidence>
<keyword evidence="1" id="KW-1133">Transmembrane helix</keyword>
<organism evidence="3">
    <name type="scientific">marine sediment metagenome</name>
    <dbReference type="NCBI Taxonomy" id="412755"/>
    <lineage>
        <taxon>unclassified sequences</taxon>
        <taxon>metagenomes</taxon>
        <taxon>ecological metagenomes</taxon>
    </lineage>
</organism>
<proteinExistence type="predicted"/>
<name>A0A0F9SVS5_9ZZZZ</name>
<feature type="transmembrane region" description="Helical" evidence="1">
    <location>
        <begin position="7"/>
        <end position="31"/>
    </location>
</feature>
<feature type="domain" description="VTT" evidence="2">
    <location>
        <begin position="111"/>
        <end position="211"/>
    </location>
</feature>